<reference evidence="2" key="1">
    <citation type="journal article" date="2018" name="BMC Genomics">
        <title>Comparative genomic, transcriptomic, and proteomic reannotation of human herpesvirus 6.</title>
        <authorList>
            <person name="Greninger A.L."/>
            <person name="Knudsen G.M."/>
            <person name="Roychoudhury P."/>
            <person name="Hanson D.J."/>
            <person name="Sedlak R.H."/>
            <person name="Xie H."/>
            <person name="Guan J."/>
            <person name="Nguyen T."/>
            <person name="Peddu V."/>
            <person name="Boeckh M."/>
            <person name="Huang M.L."/>
            <person name="Cook L."/>
            <person name="Depledge D.P."/>
            <person name="Zerr D.M."/>
            <person name="Koelle D.M."/>
            <person name="Gantt S."/>
            <person name="Yoshikawa T."/>
            <person name="Caserta M."/>
            <person name="Hill J.A."/>
            <person name="Jerome K.R."/>
        </authorList>
    </citation>
    <scope>NUCLEOTIDE SEQUENCE</scope>
    <source>
        <strain evidence="2">HP8H1</strain>
    </source>
</reference>
<dbReference type="EMBL" id="KY315527">
    <property type="protein sequence ID" value="QFW55224.1"/>
    <property type="molecule type" value="Genomic_DNA"/>
</dbReference>
<name>A0A1W6G3F1_9BETA</name>
<evidence type="ECO:0000313" key="2">
    <source>
        <dbReference type="EMBL" id="QFW55224.1"/>
    </source>
</evidence>
<feature type="compositionally biased region" description="Polar residues" evidence="1">
    <location>
        <begin position="21"/>
        <end position="33"/>
    </location>
</feature>
<protein>
    <submittedName>
        <fullName evidence="2">Uncharacterized protein</fullName>
    </submittedName>
</protein>
<evidence type="ECO:0000256" key="1">
    <source>
        <dbReference type="SAM" id="MobiDB-lite"/>
    </source>
</evidence>
<feature type="compositionally biased region" description="Polar residues" evidence="1">
    <location>
        <begin position="1"/>
        <end position="10"/>
    </location>
</feature>
<proteinExistence type="predicted"/>
<accession>A0A1W6G3F1</accession>
<feature type="region of interest" description="Disordered" evidence="1">
    <location>
        <begin position="1"/>
        <end position="36"/>
    </location>
</feature>
<sequence length="74" mass="8158">MIDSIFSRTTGTDRAKRVSSSRDTSAVRSQESIKTGIDRAQVEPKHELTIKVSQLPVCCITPKHGKLAGDRNFT</sequence>
<organism evidence="2">
    <name type="scientific">Human betaherpesvirus 6</name>
    <dbReference type="NCBI Taxonomy" id="10368"/>
    <lineage>
        <taxon>Viruses</taxon>
        <taxon>Duplodnaviria</taxon>
        <taxon>Heunggongvirae</taxon>
        <taxon>Peploviricota</taxon>
        <taxon>Herviviricetes</taxon>
        <taxon>Herpesvirales</taxon>
        <taxon>Orthoherpesviridae</taxon>
        <taxon>Betaherpesvirinae</taxon>
        <taxon>Roseolovirus</taxon>
    </lineage>
</organism>